<evidence type="ECO:0000256" key="1">
    <source>
        <dbReference type="ARBA" id="ARBA00004477"/>
    </source>
</evidence>
<dbReference type="GO" id="GO:0007420">
    <property type="term" value="P:brain development"/>
    <property type="evidence" value="ECO:0007669"/>
    <property type="project" value="TreeGrafter"/>
</dbReference>
<evidence type="ECO:0000256" key="4">
    <source>
        <dbReference type="ARBA" id="ARBA00022989"/>
    </source>
</evidence>
<dbReference type="GO" id="GO:0014069">
    <property type="term" value="C:postsynaptic density"/>
    <property type="evidence" value="ECO:0007669"/>
    <property type="project" value="TreeGrafter"/>
</dbReference>
<accession>A0A5N5PJQ7</accession>
<feature type="region of interest" description="Disordered" evidence="7">
    <location>
        <begin position="183"/>
        <end position="349"/>
    </location>
</feature>
<evidence type="ECO:0000313" key="10">
    <source>
        <dbReference type="Proteomes" id="UP000327468"/>
    </source>
</evidence>
<feature type="compositionally biased region" description="Polar residues" evidence="7">
    <location>
        <begin position="813"/>
        <end position="823"/>
    </location>
</feature>
<feature type="compositionally biased region" description="Basic and acidic residues" evidence="7">
    <location>
        <begin position="1"/>
        <end position="15"/>
    </location>
</feature>
<dbReference type="InterPro" id="IPR046964">
    <property type="entry name" value="RTN1-4"/>
</dbReference>
<dbReference type="GO" id="GO:0043005">
    <property type="term" value="C:neuron projection"/>
    <property type="evidence" value="ECO:0007669"/>
    <property type="project" value="TreeGrafter"/>
</dbReference>
<feature type="region of interest" description="Disordered" evidence="7">
    <location>
        <begin position="1"/>
        <end position="75"/>
    </location>
</feature>
<dbReference type="GO" id="GO:0071787">
    <property type="term" value="P:endoplasmic reticulum tubular network formation"/>
    <property type="evidence" value="ECO:0007669"/>
    <property type="project" value="TreeGrafter"/>
</dbReference>
<feature type="compositionally biased region" description="Polar residues" evidence="7">
    <location>
        <begin position="62"/>
        <end position="73"/>
    </location>
</feature>
<keyword evidence="5 6" id="KW-0472">Membrane</keyword>
<keyword evidence="10" id="KW-1185">Reference proteome</keyword>
<feature type="compositionally biased region" description="Acidic residues" evidence="7">
    <location>
        <begin position="323"/>
        <end position="338"/>
    </location>
</feature>
<feature type="region of interest" description="Disordered" evidence="7">
    <location>
        <begin position="584"/>
        <end position="607"/>
    </location>
</feature>
<dbReference type="Pfam" id="PF02453">
    <property type="entry name" value="Reticulon"/>
    <property type="match status" value="1"/>
</dbReference>
<evidence type="ECO:0000256" key="2">
    <source>
        <dbReference type="ARBA" id="ARBA00022692"/>
    </source>
</evidence>
<sequence length="1125" mass="125151">MDADKRVALDSEKPSEGVPTSLRFSSQPSSFSPATYGNDNSIPSTGIKDRSFQEKRELFESSLGSQKQDSSPIKISPVSERIRALEALAAKQNDSDWSDTGFSHFRERHYEKSHSEIHGITLRSSIKKKPTSSEQDSPESPFEIVGDARRGSDFEDTADWMRAHLPPAPNFNIGESDFDEIKESSVMPECPSGETKSKDTDVQGIPSSFVGVPDEFMDNPDEVSKEMNDDSNQSKQDTIEDESEFDLRFLPTAYMWDKQEKPDMATQDPPFLSDTQDSEITASAAPPDGFEASSLESSTPVPQADSSAKQQPTTPSLGLESVEILEADSSGESDDTVIEDASGVSNDAVECGFSTDKQTIPNEQEKQYIQVPIINVIETEEQVLSDYEVEHEEEEDDEQRYQIMQEPATEAPQPSEELSDISRSELEEAAPKKDDVSTQENSADSDGEYSRKHTIINDGINNDMINQTSLPSKSQSSEDSRTQSTVPQNTEETSIESSFNNVKSDKSTEIVPDLSPSYEDLSNDFESSDIDTYLDHYTSEELALKDQLNSGLFTVNNGDTNEFLKSDSLQHSQNNTLLAQQSYEETVDEFDETVDESKQNYDAEPEPFPANITADVPVEPLLSQNNMPNLELDEQSVDIEEKKMITDSGNFSLIEEEDYMTAAQFPSFHNDPSSKISDVISDFVASDATEELLMTKTEQDEIIQHDASRTQISPEATSHPEPIEVESEKNEMVQSDTPDTQISEEPTNIPEPIDTESEQDEIIQCNAPDIQISPEIPSELESTEGRSSPTAATDSFVEFMRECLKSQQDEESQSLGPVQTTKEPVSVAPSPPAMIMDLEQECLTISALKELGSSHEEQDDISIPKDIPLSAKDTLSQPLFQSDSLICPNPSSHFLPNDNQPDASLTKEIEAIDIWVAEAYHLAEHVLALILTHLTVYDLVYWRDLKKSGVVFGISLLLLLSLAAFSVISVISYLLLALLCVTISFRVYKSVIQAVQKSNDGHPFKELMEKDVSLPPETFRKHVDACLTYINRALKQMSRLFLVEDLVDSLKLAVVMWMLTYVGAVFNGITILILVDILAFTVPPLYEKYKTQIDRYIDIVRTQVNTAVAKIQEKLPKAAKRSKTE</sequence>
<dbReference type="EMBL" id="VFJC01000005">
    <property type="protein sequence ID" value="KAB5579478.1"/>
    <property type="molecule type" value="Genomic_DNA"/>
</dbReference>
<feature type="compositionally biased region" description="Basic and acidic residues" evidence="7">
    <location>
        <begin position="420"/>
        <end position="436"/>
    </location>
</feature>
<feature type="compositionally biased region" description="Low complexity" evidence="7">
    <location>
        <begin position="456"/>
        <end position="466"/>
    </location>
</feature>
<proteinExistence type="predicted"/>
<feature type="region of interest" description="Disordered" evidence="7">
    <location>
        <begin position="113"/>
        <end position="151"/>
    </location>
</feature>
<feature type="compositionally biased region" description="Polar residues" evidence="7">
    <location>
        <begin position="732"/>
        <end position="746"/>
    </location>
</feature>
<organism evidence="9 10">
    <name type="scientific">Pangasianodon hypophthalmus</name>
    <name type="common">Striped catfish</name>
    <name type="synonym">Helicophagus hypophthalmus</name>
    <dbReference type="NCBI Taxonomy" id="310915"/>
    <lineage>
        <taxon>Eukaryota</taxon>
        <taxon>Metazoa</taxon>
        <taxon>Chordata</taxon>
        <taxon>Craniata</taxon>
        <taxon>Vertebrata</taxon>
        <taxon>Euteleostomi</taxon>
        <taxon>Actinopterygii</taxon>
        <taxon>Neopterygii</taxon>
        <taxon>Teleostei</taxon>
        <taxon>Ostariophysi</taxon>
        <taxon>Siluriformes</taxon>
        <taxon>Pangasiidae</taxon>
        <taxon>Pangasianodon</taxon>
    </lineage>
</organism>
<protein>
    <recommendedName>
        <fullName evidence="6">Reticulon</fullName>
    </recommendedName>
</protein>
<feature type="compositionally biased region" description="Acidic residues" evidence="7">
    <location>
        <begin position="384"/>
        <end position="398"/>
    </location>
</feature>
<dbReference type="PROSITE" id="PS50845">
    <property type="entry name" value="RETICULON"/>
    <property type="match status" value="1"/>
</dbReference>
<reference evidence="9 10" key="1">
    <citation type="submission" date="2019-06" db="EMBL/GenBank/DDBJ databases">
        <title>A chromosome-scale genome assembly of the striped catfish, Pangasianodon hypophthalmus.</title>
        <authorList>
            <person name="Wen M."/>
            <person name="Zahm M."/>
            <person name="Roques C."/>
            <person name="Cabau C."/>
            <person name="Klopp C."/>
            <person name="Donnadieu C."/>
            <person name="Jouanno E."/>
            <person name="Avarre J.-C."/>
            <person name="Campet M."/>
            <person name="Ha T.T.T."/>
            <person name="Dugue R."/>
            <person name="Lampietro C."/>
            <person name="Louis A."/>
            <person name="Herpin A."/>
            <person name="Echchiki A."/>
            <person name="Berthelot C."/>
            <person name="Parey E."/>
            <person name="Roest-Crollius H."/>
            <person name="Braasch I."/>
            <person name="Postlethwait J."/>
            <person name="Bobe J."/>
            <person name="Montfort J."/>
            <person name="Bouchez O."/>
            <person name="Begum T."/>
            <person name="Schartl M."/>
            <person name="Guiguen Y."/>
        </authorList>
    </citation>
    <scope>NUCLEOTIDE SEQUENCE [LARGE SCALE GENOMIC DNA]</scope>
    <source>
        <strain evidence="9 10">Indonesia</strain>
        <tissue evidence="9">Blood</tissue>
    </source>
</reference>
<name>A0A5N5PJQ7_PANHP</name>
<evidence type="ECO:0000259" key="8">
    <source>
        <dbReference type="PROSITE" id="PS50845"/>
    </source>
</evidence>
<evidence type="ECO:0000256" key="6">
    <source>
        <dbReference type="RuleBase" id="RU210713"/>
    </source>
</evidence>
<feature type="domain" description="Reticulon" evidence="8">
    <location>
        <begin position="936"/>
        <end position="1125"/>
    </location>
</feature>
<evidence type="ECO:0000313" key="9">
    <source>
        <dbReference type="EMBL" id="KAB5579478.1"/>
    </source>
</evidence>
<gene>
    <name evidence="9" type="ORF">PHYPO_G00195520</name>
</gene>
<dbReference type="GO" id="GO:0030182">
    <property type="term" value="P:neuron differentiation"/>
    <property type="evidence" value="ECO:0007669"/>
    <property type="project" value="TreeGrafter"/>
</dbReference>
<evidence type="ECO:0000256" key="7">
    <source>
        <dbReference type="SAM" id="MobiDB-lite"/>
    </source>
</evidence>
<feature type="compositionally biased region" description="Acidic residues" evidence="7">
    <location>
        <begin position="585"/>
        <end position="594"/>
    </location>
</feature>
<feature type="region of interest" description="Disordered" evidence="7">
    <location>
        <begin position="706"/>
        <end position="758"/>
    </location>
</feature>
<feature type="transmembrane region" description="Helical" evidence="6">
    <location>
        <begin position="1065"/>
        <end position="1086"/>
    </location>
</feature>
<dbReference type="AlphaFoldDB" id="A0A5N5PJQ7"/>
<comment type="caution">
    <text evidence="6">Lacks conserved residue(s) required for the propagation of feature annotation.</text>
</comment>
<feature type="region of interest" description="Disordered" evidence="7">
    <location>
        <begin position="384"/>
        <end position="525"/>
    </location>
</feature>
<comment type="caution">
    <text evidence="9">The sequence shown here is derived from an EMBL/GenBank/DDBJ whole genome shotgun (WGS) entry which is preliminary data.</text>
</comment>
<keyword evidence="2 6" id="KW-0812">Transmembrane</keyword>
<evidence type="ECO:0000256" key="5">
    <source>
        <dbReference type="ARBA" id="ARBA00023136"/>
    </source>
</evidence>
<feature type="compositionally biased region" description="Polar residues" evidence="7">
    <location>
        <begin position="482"/>
        <end position="502"/>
    </location>
</feature>
<dbReference type="PANTHER" id="PTHR45799">
    <property type="entry name" value="RETICULON-LIKE PROTEIN"/>
    <property type="match status" value="1"/>
</dbReference>
<dbReference type="PANTHER" id="PTHR45799:SF6">
    <property type="entry name" value="RETICULON"/>
    <property type="match status" value="1"/>
</dbReference>
<dbReference type="GO" id="GO:0005789">
    <property type="term" value="C:endoplasmic reticulum membrane"/>
    <property type="evidence" value="ECO:0007669"/>
    <property type="project" value="UniProtKB-SubCell"/>
</dbReference>
<feature type="region of interest" description="Disordered" evidence="7">
    <location>
        <begin position="805"/>
        <end position="827"/>
    </location>
</feature>
<keyword evidence="4 6" id="KW-1133">Transmembrane helix</keyword>
<dbReference type="InterPro" id="IPR003388">
    <property type="entry name" value="Reticulon"/>
</dbReference>
<feature type="region of interest" description="Disordered" evidence="7">
    <location>
        <begin position="770"/>
        <end position="791"/>
    </location>
</feature>
<feature type="compositionally biased region" description="Polar residues" evidence="7">
    <location>
        <begin position="35"/>
        <end position="44"/>
    </location>
</feature>
<feature type="compositionally biased region" description="Basic and acidic residues" evidence="7">
    <location>
        <begin position="47"/>
        <end position="59"/>
    </location>
</feature>
<comment type="subcellular location">
    <subcellularLocation>
        <location evidence="1">Endoplasmic reticulum membrane</location>
        <topology evidence="1">Multi-pass membrane protein</topology>
    </subcellularLocation>
</comment>
<dbReference type="Proteomes" id="UP000327468">
    <property type="component" value="Chromosome 4"/>
</dbReference>
<evidence type="ECO:0000256" key="3">
    <source>
        <dbReference type="ARBA" id="ARBA00022824"/>
    </source>
</evidence>
<dbReference type="Gene3D" id="1.20.5.2480">
    <property type="match status" value="1"/>
</dbReference>
<keyword evidence="3" id="KW-0256">Endoplasmic reticulum</keyword>
<feature type="compositionally biased region" description="Polar residues" evidence="7">
    <location>
        <begin position="294"/>
        <end position="316"/>
    </location>
</feature>
<feature type="compositionally biased region" description="Low complexity" evidence="7">
    <location>
        <begin position="24"/>
        <end position="33"/>
    </location>
</feature>